<organism evidence="1 2">
    <name type="scientific">Ignelater luminosus</name>
    <name type="common">Cucubano</name>
    <name type="synonym">Pyrophorus luminosus</name>
    <dbReference type="NCBI Taxonomy" id="2038154"/>
    <lineage>
        <taxon>Eukaryota</taxon>
        <taxon>Metazoa</taxon>
        <taxon>Ecdysozoa</taxon>
        <taxon>Arthropoda</taxon>
        <taxon>Hexapoda</taxon>
        <taxon>Insecta</taxon>
        <taxon>Pterygota</taxon>
        <taxon>Neoptera</taxon>
        <taxon>Endopterygota</taxon>
        <taxon>Coleoptera</taxon>
        <taxon>Polyphaga</taxon>
        <taxon>Elateriformia</taxon>
        <taxon>Elateroidea</taxon>
        <taxon>Elateridae</taxon>
        <taxon>Agrypninae</taxon>
        <taxon>Pyrophorini</taxon>
        <taxon>Ignelater</taxon>
    </lineage>
</organism>
<proteinExistence type="predicted"/>
<dbReference type="AlphaFoldDB" id="A0A8K0CRM0"/>
<name>A0A8K0CRM0_IGNLU</name>
<evidence type="ECO:0000313" key="1">
    <source>
        <dbReference type="EMBL" id="KAF2891304.1"/>
    </source>
</evidence>
<gene>
    <name evidence="1" type="ORF">ILUMI_14869</name>
</gene>
<keyword evidence="2" id="KW-1185">Reference proteome</keyword>
<reference evidence="1" key="1">
    <citation type="submission" date="2019-08" db="EMBL/GenBank/DDBJ databases">
        <title>The genome of the North American firefly Photinus pyralis.</title>
        <authorList>
            <consortium name="Photinus pyralis genome working group"/>
            <person name="Fallon T.R."/>
            <person name="Sander Lower S.E."/>
            <person name="Weng J.-K."/>
        </authorList>
    </citation>
    <scope>NUCLEOTIDE SEQUENCE</scope>
    <source>
        <strain evidence="1">TRF0915ILg1</strain>
        <tissue evidence="1">Whole body</tissue>
    </source>
</reference>
<dbReference type="Proteomes" id="UP000801492">
    <property type="component" value="Unassembled WGS sequence"/>
</dbReference>
<comment type="caution">
    <text evidence="1">The sequence shown here is derived from an EMBL/GenBank/DDBJ whole genome shotgun (WGS) entry which is preliminary data.</text>
</comment>
<evidence type="ECO:0000313" key="2">
    <source>
        <dbReference type="Proteomes" id="UP000801492"/>
    </source>
</evidence>
<dbReference type="EMBL" id="VTPC01034627">
    <property type="protein sequence ID" value="KAF2891304.1"/>
    <property type="molecule type" value="Genomic_DNA"/>
</dbReference>
<sequence length="184" mass="20807">MALYLILASKDFAKNIISGSKSSGLFPFDPDEVNYEKCVVKSNNNSLSLRNEHDDDILFKEASTTEFKNAYQNNPEWQRNVAFQELYKVWRKIQNDGISVSQPLTLYSDLNNLTVLDFPEWNDNVAFMTNSEAEAAIPKINILQDITVVLGNNPVESNIPTETTVTVASLNEDNSKPDFDWSPH</sequence>
<protein>
    <submittedName>
        <fullName evidence="1">Uncharacterized protein</fullName>
    </submittedName>
</protein>
<accession>A0A8K0CRM0</accession>